<dbReference type="SUPFAM" id="SSF103473">
    <property type="entry name" value="MFS general substrate transporter"/>
    <property type="match status" value="1"/>
</dbReference>
<protein>
    <recommendedName>
        <fullName evidence="8">MFS transporter</fullName>
    </recommendedName>
</protein>
<dbReference type="RefSeq" id="WP_167475784.1">
    <property type="nucleotide sequence ID" value="NZ_CP046172.1"/>
</dbReference>
<evidence type="ECO:0000313" key="6">
    <source>
        <dbReference type="EMBL" id="QIS13221.1"/>
    </source>
</evidence>
<feature type="transmembrane region" description="Helical" evidence="5">
    <location>
        <begin position="320"/>
        <end position="341"/>
    </location>
</feature>
<evidence type="ECO:0000256" key="3">
    <source>
        <dbReference type="ARBA" id="ARBA00022989"/>
    </source>
</evidence>
<dbReference type="PROSITE" id="PS00217">
    <property type="entry name" value="SUGAR_TRANSPORT_2"/>
    <property type="match status" value="1"/>
</dbReference>
<feature type="transmembrane region" description="Helical" evidence="5">
    <location>
        <begin position="196"/>
        <end position="217"/>
    </location>
</feature>
<comment type="subcellular location">
    <subcellularLocation>
        <location evidence="1">Membrane</location>
        <topology evidence="1">Multi-pass membrane protein</topology>
    </subcellularLocation>
</comment>
<accession>A0A6G9YJ51</accession>
<evidence type="ECO:0000313" key="7">
    <source>
        <dbReference type="Proteomes" id="UP000503540"/>
    </source>
</evidence>
<evidence type="ECO:0000256" key="2">
    <source>
        <dbReference type="ARBA" id="ARBA00022692"/>
    </source>
</evidence>
<keyword evidence="7" id="KW-1185">Reference proteome</keyword>
<gene>
    <name evidence="6" type="ORF">F5544_26835</name>
</gene>
<evidence type="ECO:0000256" key="5">
    <source>
        <dbReference type="SAM" id="Phobius"/>
    </source>
</evidence>
<evidence type="ECO:0008006" key="8">
    <source>
        <dbReference type="Google" id="ProtNLM"/>
    </source>
</evidence>
<dbReference type="InterPro" id="IPR005829">
    <property type="entry name" value="Sugar_transporter_CS"/>
</dbReference>
<name>A0A6G9YJ51_9NOCA</name>
<evidence type="ECO:0000256" key="1">
    <source>
        <dbReference type="ARBA" id="ARBA00004141"/>
    </source>
</evidence>
<dbReference type="GO" id="GO:0022857">
    <property type="term" value="F:transmembrane transporter activity"/>
    <property type="evidence" value="ECO:0007669"/>
    <property type="project" value="InterPro"/>
</dbReference>
<dbReference type="GO" id="GO:0016020">
    <property type="term" value="C:membrane"/>
    <property type="evidence" value="ECO:0007669"/>
    <property type="project" value="UniProtKB-SubCell"/>
</dbReference>
<feature type="transmembrane region" description="Helical" evidence="5">
    <location>
        <begin position="154"/>
        <end position="175"/>
    </location>
</feature>
<sequence>MRATAPGVLLVLIMAQPNLATGMMPYYRHAWGLAPLLITVIFAAYLFALVPTLALLGTPPSRAGWWWRIGLGSGCGIAADIAMSLADSAAPACVARIFAGLSVGLVTGSLAGLILERSGERGRTAMATATVLGSALGTIGAAWAAQYLPRPGVTAYAGHAVLLGIVAAVVVSSRTPIERAPIDAARTAPPSTEPPIAGYLNGIAAWVSAGLVVALLPSYGAELLGTGNLALLALPVTLYLVSAWVVQRAVPPNVLPAEPILGQLSIIGGIALAAAVALAPNLLLLLAGAALAGCGQGIAYRTGLRIVSAATPPDRHARVAARYAAVAYLCAAVATIGFGVVATAGTMPLAVVAAAIVLCAVAAATVLVRGRATARVPVDSPAPTTTTA</sequence>
<dbReference type="EMBL" id="CP046172">
    <property type="protein sequence ID" value="QIS13221.1"/>
    <property type="molecule type" value="Genomic_DNA"/>
</dbReference>
<feature type="transmembrane region" description="Helical" evidence="5">
    <location>
        <begin position="229"/>
        <end position="247"/>
    </location>
</feature>
<dbReference type="AlphaFoldDB" id="A0A6G9YJ51"/>
<feature type="transmembrane region" description="Helical" evidence="5">
    <location>
        <begin position="65"/>
        <end position="85"/>
    </location>
</feature>
<feature type="transmembrane region" description="Helical" evidence="5">
    <location>
        <begin position="30"/>
        <end position="53"/>
    </location>
</feature>
<keyword evidence="3 5" id="KW-1133">Transmembrane helix</keyword>
<feature type="transmembrane region" description="Helical" evidence="5">
    <location>
        <begin position="127"/>
        <end position="148"/>
    </location>
</feature>
<organism evidence="6 7">
    <name type="scientific">Nocardia arthritidis</name>
    <dbReference type="NCBI Taxonomy" id="228602"/>
    <lineage>
        <taxon>Bacteria</taxon>
        <taxon>Bacillati</taxon>
        <taxon>Actinomycetota</taxon>
        <taxon>Actinomycetes</taxon>
        <taxon>Mycobacteriales</taxon>
        <taxon>Nocardiaceae</taxon>
        <taxon>Nocardia</taxon>
    </lineage>
</organism>
<evidence type="ECO:0000256" key="4">
    <source>
        <dbReference type="ARBA" id="ARBA00023136"/>
    </source>
</evidence>
<dbReference type="KEGG" id="nah:F5544_26835"/>
<dbReference type="InterPro" id="IPR036259">
    <property type="entry name" value="MFS_trans_sf"/>
</dbReference>
<reference evidence="6 7" key="1">
    <citation type="journal article" date="2019" name="ACS Chem. Biol.">
        <title>Identification and Mobilization of a Cryptic Antibiotic Biosynthesis Gene Locus from a Human-Pathogenic Nocardia Isolate.</title>
        <authorList>
            <person name="Herisse M."/>
            <person name="Ishida K."/>
            <person name="Porter J.L."/>
            <person name="Howden B."/>
            <person name="Hertweck C."/>
            <person name="Stinear T.P."/>
            <person name="Pidot S.J."/>
        </authorList>
    </citation>
    <scope>NUCLEOTIDE SEQUENCE [LARGE SCALE GENOMIC DNA]</scope>
    <source>
        <strain evidence="6 7">AUSMDU00012717</strain>
    </source>
</reference>
<keyword evidence="4 5" id="KW-0472">Membrane</keyword>
<feature type="transmembrane region" description="Helical" evidence="5">
    <location>
        <begin position="347"/>
        <end position="368"/>
    </location>
</feature>
<dbReference type="Gene3D" id="1.20.1250.20">
    <property type="entry name" value="MFS general substrate transporter like domains"/>
    <property type="match status" value="1"/>
</dbReference>
<keyword evidence="2 5" id="KW-0812">Transmembrane</keyword>
<feature type="transmembrane region" description="Helical" evidence="5">
    <location>
        <begin position="97"/>
        <end position="115"/>
    </location>
</feature>
<proteinExistence type="predicted"/>
<dbReference type="Proteomes" id="UP000503540">
    <property type="component" value="Chromosome"/>
</dbReference>